<name>A0AC60P0L3_IXOPE</name>
<dbReference type="Proteomes" id="UP000805193">
    <property type="component" value="Unassembled WGS sequence"/>
</dbReference>
<evidence type="ECO:0000313" key="1">
    <source>
        <dbReference type="EMBL" id="KAG0412848.1"/>
    </source>
</evidence>
<organism evidence="1 2">
    <name type="scientific">Ixodes persulcatus</name>
    <name type="common">Taiga tick</name>
    <dbReference type="NCBI Taxonomy" id="34615"/>
    <lineage>
        <taxon>Eukaryota</taxon>
        <taxon>Metazoa</taxon>
        <taxon>Ecdysozoa</taxon>
        <taxon>Arthropoda</taxon>
        <taxon>Chelicerata</taxon>
        <taxon>Arachnida</taxon>
        <taxon>Acari</taxon>
        <taxon>Parasitiformes</taxon>
        <taxon>Ixodida</taxon>
        <taxon>Ixodoidea</taxon>
        <taxon>Ixodidae</taxon>
        <taxon>Ixodinae</taxon>
        <taxon>Ixodes</taxon>
    </lineage>
</organism>
<keyword evidence="2" id="KW-1185">Reference proteome</keyword>
<proteinExistence type="predicted"/>
<accession>A0AC60P0L3</accession>
<evidence type="ECO:0000313" key="2">
    <source>
        <dbReference type="Proteomes" id="UP000805193"/>
    </source>
</evidence>
<dbReference type="EMBL" id="JABSTQ010011318">
    <property type="protein sequence ID" value="KAG0412848.1"/>
    <property type="molecule type" value="Genomic_DNA"/>
</dbReference>
<sequence length="126" mass="13831">MQNKPRITKHEVSEYIEAPTRCFKCQVTPRRQDAKCKKCAQPHLTRDCPGETAVKCANCGGDHPADYVNCKISDDDDLKCIAGVVQANVQATMRNKSYAVECIFAAALLPSNGRRTPARPPPSLLS</sequence>
<reference evidence="1 2" key="1">
    <citation type="journal article" date="2020" name="Cell">
        <title>Large-Scale Comparative Analyses of Tick Genomes Elucidate Their Genetic Diversity and Vector Capacities.</title>
        <authorList>
            <consortium name="Tick Genome and Microbiome Consortium (TIGMIC)"/>
            <person name="Jia N."/>
            <person name="Wang J."/>
            <person name="Shi W."/>
            <person name="Du L."/>
            <person name="Sun Y."/>
            <person name="Zhan W."/>
            <person name="Jiang J.F."/>
            <person name="Wang Q."/>
            <person name="Zhang B."/>
            <person name="Ji P."/>
            <person name="Bell-Sakyi L."/>
            <person name="Cui X.M."/>
            <person name="Yuan T.T."/>
            <person name="Jiang B.G."/>
            <person name="Yang W.F."/>
            <person name="Lam T.T."/>
            <person name="Chang Q.C."/>
            <person name="Ding S.J."/>
            <person name="Wang X.J."/>
            <person name="Zhu J.G."/>
            <person name="Ruan X.D."/>
            <person name="Zhao L."/>
            <person name="Wei J.T."/>
            <person name="Ye R.Z."/>
            <person name="Que T.C."/>
            <person name="Du C.H."/>
            <person name="Zhou Y.H."/>
            <person name="Cheng J.X."/>
            <person name="Dai P.F."/>
            <person name="Guo W.B."/>
            <person name="Han X.H."/>
            <person name="Huang E.J."/>
            <person name="Li L.F."/>
            <person name="Wei W."/>
            <person name="Gao Y.C."/>
            <person name="Liu J.Z."/>
            <person name="Shao H.Z."/>
            <person name="Wang X."/>
            <person name="Wang C.C."/>
            <person name="Yang T.C."/>
            <person name="Huo Q.B."/>
            <person name="Li W."/>
            <person name="Chen H.Y."/>
            <person name="Chen S.E."/>
            <person name="Zhou L.G."/>
            <person name="Ni X.B."/>
            <person name="Tian J.H."/>
            <person name="Sheng Y."/>
            <person name="Liu T."/>
            <person name="Pan Y.S."/>
            <person name="Xia L.Y."/>
            <person name="Li J."/>
            <person name="Zhao F."/>
            <person name="Cao W.C."/>
        </authorList>
    </citation>
    <scope>NUCLEOTIDE SEQUENCE [LARGE SCALE GENOMIC DNA]</scope>
    <source>
        <strain evidence="1">Iper-2018</strain>
    </source>
</reference>
<gene>
    <name evidence="1" type="ORF">HPB47_010014</name>
</gene>
<comment type="caution">
    <text evidence="1">The sequence shown here is derived from an EMBL/GenBank/DDBJ whole genome shotgun (WGS) entry which is preliminary data.</text>
</comment>
<protein>
    <submittedName>
        <fullName evidence="1">Uncharacterized protein</fullName>
    </submittedName>
</protein>